<keyword evidence="2 4" id="KW-0808">Transferase</keyword>
<dbReference type="Proteomes" id="UP000235777">
    <property type="component" value="Unassembled WGS sequence"/>
</dbReference>
<keyword evidence="3" id="KW-0012">Acyltransferase</keyword>
<evidence type="ECO:0000313" key="4">
    <source>
        <dbReference type="EMBL" id="PMS35528.1"/>
    </source>
</evidence>
<evidence type="ECO:0000313" key="5">
    <source>
        <dbReference type="Proteomes" id="UP000235777"/>
    </source>
</evidence>
<dbReference type="GO" id="GO:0006527">
    <property type="term" value="P:L-arginine catabolic process"/>
    <property type="evidence" value="ECO:0007669"/>
    <property type="project" value="InterPro"/>
</dbReference>
<dbReference type="AlphaFoldDB" id="A0A2N7X195"/>
<sequence length="352" mass="38406">MIVVRAVTTGDIDALVALAQETGPGLTTFKPDRDALVARIERSKRTIEGRAAPHESGYFFVMEDSATGDVAGVCGIETAVGLDQPFYNYRVSTVVHASQELGVWTKMSLLNIAHDLTGYAEVCSLFLSPRYRAHGVGGLLSRSRFMFIAQFRDRFPDRLCAELRGHFDAEGTSPFWRAVGVHFYQIDFNEADYLSAHGRKSFLAELMPRYPVYADLLPEEARLAIGKTHRDTAPARKMLEAEGLRYENHVDIFDAGPVLECHIDDLRTMRESVVVPVVIDESTAARLGDSEGVAGAPRALVSNTVLTDFRVGTVPGVAEGGAMRLAAADAAALHVRDGDAVRVLALTRNKQG</sequence>
<dbReference type="Pfam" id="PF04958">
    <property type="entry name" value="AstA"/>
    <property type="match status" value="1"/>
</dbReference>
<comment type="caution">
    <text evidence="4">The sequence shown here is derived from an EMBL/GenBank/DDBJ whole genome shotgun (WGS) entry which is preliminary data.</text>
</comment>
<dbReference type="Gene3D" id="3.40.630.30">
    <property type="match status" value="1"/>
</dbReference>
<dbReference type="RefSeq" id="WP_018439042.1">
    <property type="nucleotide sequence ID" value="NZ_KB890164.1"/>
</dbReference>
<protein>
    <submittedName>
        <fullName evidence="4">Arginine N-succinyltransferase</fullName>
    </submittedName>
</protein>
<dbReference type="PANTHER" id="PTHR30420:SF1">
    <property type="entry name" value="ARGININE N-SUCCINYLTRANSFERASE"/>
    <property type="match status" value="1"/>
</dbReference>
<keyword evidence="1" id="KW-0056">Arginine metabolism</keyword>
<dbReference type="OrthoDB" id="21121at2"/>
<dbReference type="InterPro" id="IPR017650">
    <property type="entry name" value="Arginine_N-succinylTrfase"/>
</dbReference>
<gene>
    <name evidence="4" type="primary">astA</name>
    <name evidence="4" type="ORF">C0Z20_16570</name>
</gene>
<dbReference type="Gene3D" id="2.40.40.20">
    <property type="match status" value="1"/>
</dbReference>
<dbReference type="GO" id="GO:0008791">
    <property type="term" value="F:arginine N-succinyltransferase activity"/>
    <property type="evidence" value="ECO:0007669"/>
    <property type="project" value="InterPro"/>
</dbReference>
<reference evidence="4 5" key="1">
    <citation type="submission" date="2018-01" db="EMBL/GenBank/DDBJ databases">
        <title>Whole genome analyses suggest that Burkholderia sensu lato contains two further novel genera in the rhizoxinica-symbiotica group Mycetohabitans gen. nov., and Trinickia gen. nov.: implications for the evolution of diazotrophy and nodulation in the Burkholderiaceae.</title>
        <authorList>
            <person name="Estrada-de los Santos P."/>
            <person name="Palmer M."/>
            <person name="Chavez-Ramirez B."/>
            <person name="Beukes C."/>
            <person name="Steenkamp E.T."/>
            <person name="Hirsch A.M."/>
            <person name="Manyaka P."/>
            <person name="Maluk M."/>
            <person name="Lafos M."/>
            <person name="Crook M."/>
            <person name="Gross E."/>
            <person name="Simon M.F."/>
            <person name="Bueno dos Reis Junior F."/>
            <person name="Poole P.S."/>
            <person name="Venter S.N."/>
            <person name="James E.K."/>
        </authorList>
    </citation>
    <scope>NUCLEOTIDE SEQUENCE [LARGE SCALE GENOMIC DNA]</scope>
    <source>
        <strain evidence="4 5">JPY 581</strain>
    </source>
</reference>
<dbReference type="InterPro" id="IPR016181">
    <property type="entry name" value="Acyl_CoA_acyltransferase"/>
</dbReference>
<dbReference type="InterPro" id="IPR007041">
    <property type="entry name" value="Arg_succinylTrfase_AstA/AruG"/>
</dbReference>
<evidence type="ECO:0000256" key="2">
    <source>
        <dbReference type="ARBA" id="ARBA00022679"/>
    </source>
</evidence>
<evidence type="ECO:0000256" key="3">
    <source>
        <dbReference type="ARBA" id="ARBA00023315"/>
    </source>
</evidence>
<proteinExistence type="predicted"/>
<dbReference type="EMBL" id="PNYC01000010">
    <property type="protein sequence ID" value="PMS35528.1"/>
    <property type="molecule type" value="Genomic_DNA"/>
</dbReference>
<keyword evidence="5" id="KW-1185">Reference proteome</keyword>
<dbReference type="SUPFAM" id="SSF55729">
    <property type="entry name" value="Acyl-CoA N-acyltransferases (Nat)"/>
    <property type="match status" value="1"/>
</dbReference>
<dbReference type="NCBIfam" id="TIGR03244">
    <property type="entry name" value="arg_catab_AstA"/>
    <property type="match status" value="1"/>
</dbReference>
<accession>A0A2N7X195</accession>
<dbReference type="PANTHER" id="PTHR30420">
    <property type="entry name" value="N-SUCCINYLARGININE DIHYDROLASE"/>
    <property type="match status" value="1"/>
</dbReference>
<dbReference type="STRING" id="863227.GCA_000373005_00533"/>
<organism evidence="4 5">
    <name type="scientific">Trinickia symbiotica</name>
    <dbReference type="NCBI Taxonomy" id="863227"/>
    <lineage>
        <taxon>Bacteria</taxon>
        <taxon>Pseudomonadati</taxon>
        <taxon>Pseudomonadota</taxon>
        <taxon>Betaproteobacteria</taxon>
        <taxon>Burkholderiales</taxon>
        <taxon>Burkholderiaceae</taxon>
        <taxon>Trinickia</taxon>
    </lineage>
</organism>
<evidence type="ECO:0000256" key="1">
    <source>
        <dbReference type="ARBA" id="ARBA00022503"/>
    </source>
</evidence>
<dbReference type="NCBIfam" id="TIGR03243">
    <property type="entry name" value="arg_catab_AOST"/>
    <property type="match status" value="1"/>
</dbReference>
<name>A0A2N7X195_9BURK</name>